<name>A0A1W1HH88_9BACT</name>
<evidence type="ECO:0000256" key="4">
    <source>
        <dbReference type="ARBA" id="ARBA00022475"/>
    </source>
</evidence>
<comment type="catalytic activity">
    <reaction evidence="1">
        <text>ATP + protein L-histidine = ADP + protein N-phospho-L-histidine.</text>
        <dbReference type="EC" id="2.7.13.3"/>
    </reaction>
</comment>
<keyword evidence="12" id="KW-0902">Two-component regulatory system</keyword>
<evidence type="ECO:0000256" key="9">
    <source>
        <dbReference type="ARBA" id="ARBA00022777"/>
    </source>
</evidence>
<sequence length="603" mass="68175">MNNLLNKLLFNKIRHKIIVATLIICFLMIGAGLSAIGYVKEISSQVNELTNNLSLQMTLTRDIAARTVLARVHANTYITGFTQQSLNQFIRNHRELNQIIEKLAPLIDNPERSSFLNTIQTSVDTYEREFARVVKLIRLRQKSIANEIEPNRYIIDNKLSSLRIAIAEKQNLQQFLAFGNVQMASMQMQNHTVLFLQNGNERHAVLFRKAFNTAQKDLSALISAFGAFSSEQKDAVDTQIAVAAFSQGFEAVHEASTSLNLILKTTFNDLEEKITDSVNKSVAGIESEYKVHNETSRELLKKTWRLLFSAIACSLSIGIIISFFISSKITEPILLLMNSSRNIADNDLNELAEQLTALSKGDLRPDFHISTSPLKINQEDEVGKMARAFDDIIVKLNHTEKAFAHMKRYLRSMAATASSVARGDLSLLPAVASPHDELGNSIAEMVKNLRRSDTEIRQYQNHLQELVDKRTQELKESNARLQVINSELEKEIEERKEAEEALRKSRQELDEKKKLDAVMETAGAVCHELNQPLQIISGCCELLSENSTFDPKIQRKIDMIVKQVDRMTNINRNLMNITSYKTKSYLTSTIIDINESSKKSQES</sequence>
<dbReference type="PROSITE" id="PS50885">
    <property type="entry name" value="HAMP"/>
    <property type="match status" value="2"/>
</dbReference>
<dbReference type="EMBL" id="FWEV01000285">
    <property type="protein sequence ID" value="SLM31793.1"/>
    <property type="molecule type" value="Genomic_DNA"/>
</dbReference>
<dbReference type="EC" id="2.7.13.3" evidence="3"/>
<protein>
    <recommendedName>
        <fullName evidence="3">histidine kinase</fullName>
        <ecNumber evidence="3">2.7.13.3</ecNumber>
    </recommendedName>
</protein>
<evidence type="ECO:0000256" key="3">
    <source>
        <dbReference type="ARBA" id="ARBA00012438"/>
    </source>
</evidence>
<evidence type="ECO:0000256" key="7">
    <source>
        <dbReference type="ARBA" id="ARBA00022692"/>
    </source>
</evidence>
<feature type="transmembrane region" description="Helical" evidence="15">
    <location>
        <begin position="306"/>
        <end position="325"/>
    </location>
</feature>
<dbReference type="GO" id="GO:0000155">
    <property type="term" value="F:phosphorelay sensor kinase activity"/>
    <property type="evidence" value="ECO:0007669"/>
    <property type="project" value="InterPro"/>
</dbReference>
<keyword evidence="5" id="KW-0597">Phosphoprotein</keyword>
<keyword evidence="7 15" id="KW-0812">Transmembrane</keyword>
<feature type="coiled-coil region" evidence="14">
    <location>
        <begin position="449"/>
        <end position="515"/>
    </location>
</feature>
<dbReference type="InterPro" id="IPR032255">
    <property type="entry name" value="HBM"/>
</dbReference>
<evidence type="ECO:0000256" key="10">
    <source>
        <dbReference type="ARBA" id="ARBA00022840"/>
    </source>
</evidence>
<evidence type="ECO:0000313" key="17">
    <source>
        <dbReference type="EMBL" id="SLM31793.1"/>
    </source>
</evidence>
<reference evidence="17 18" key="1">
    <citation type="submission" date="2017-03" db="EMBL/GenBank/DDBJ databases">
        <authorList>
            <person name="Afonso C.L."/>
            <person name="Miller P.J."/>
            <person name="Scott M.A."/>
            <person name="Spackman E."/>
            <person name="Goraichik I."/>
            <person name="Dimitrov K.M."/>
            <person name="Suarez D.L."/>
            <person name="Swayne D.E."/>
        </authorList>
    </citation>
    <scope>NUCLEOTIDE SEQUENCE [LARGE SCALE GENOMIC DNA]</scope>
    <source>
        <strain evidence="17">PRJEB14757</strain>
    </source>
</reference>
<dbReference type="Pfam" id="PF00672">
    <property type="entry name" value="HAMP"/>
    <property type="match status" value="2"/>
</dbReference>
<evidence type="ECO:0000256" key="2">
    <source>
        <dbReference type="ARBA" id="ARBA00004651"/>
    </source>
</evidence>
<dbReference type="CDD" id="cd00082">
    <property type="entry name" value="HisKA"/>
    <property type="match status" value="1"/>
</dbReference>
<dbReference type="CDD" id="cd06225">
    <property type="entry name" value="HAMP"/>
    <property type="match status" value="1"/>
</dbReference>
<dbReference type="Gene3D" id="6.10.340.10">
    <property type="match status" value="1"/>
</dbReference>
<dbReference type="Pfam" id="PF00512">
    <property type="entry name" value="HisKA"/>
    <property type="match status" value="1"/>
</dbReference>
<organism evidence="17 18">
    <name type="scientific">Desulfamplus magnetovallimortis</name>
    <dbReference type="NCBI Taxonomy" id="1246637"/>
    <lineage>
        <taxon>Bacteria</taxon>
        <taxon>Pseudomonadati</taxon>
        <taxon>Thermodesulfobacteriota</taxon>
        <taxon>Desulfobacteria</taxon>
        <taxon>Desulfobacterales</taxon>
        <taxon>Desulfobacteraceae</taxon>
        <taxon>Desulfamplus</taxon>
    </lineage>
</organism>
<dbReference type="STRING" id="1246637.MTBBW1_430005"/>
<dbReference type="SMART" id="SM01358">
    <property type="entry name" value="HBM"/>
    <property type="match status" value="1"/>
</dbReference>
<gene>
    <name evidence="17" type="ORF">MTBBW1_430005</name>
</gene>
<dbReference type="InterPro" id="IPR003660">
    <property type="entry name" value="HAMP_dom"/>
</dbReference>
<dbReference type="GO" id="GO:0005886">
    <property type="term" value="C:plasma membrane"/>
    <property type="evidence" value="ECO:0007669"/>
    <property type="project" value="UniProtKB-SubCell"/>
</dbReference>
<dbReference type="SMART" id="SM00304">
    <property type="entry name" value="HAMP"/>
    <property type="match status" value="2"/>
</dbReference>
<evidence type="ECO:0000256" key="13">
    <source>
        <dbReference type="ARBA" id="ARBA00023136"/>
    </source>
</evidence>
<feature type="domain" description="HAMP" evidence="16">
    <location>
        <begin position="404"/>
        <end position="454"/>
    </location>
</feature>
<dbReference type="PANTHER" id="PTHR45528:SF1">
    <property type="entry name" value="SENSOR HISTIDINE KINASE CPXA"/>
    <property type="match status" value="1"/>
</dbReference>
<dbReference type="InterPro" id="IPR003661">
    <property type="entry name" value="HisK_dim/P_dom"/>
</dbReference>
<keyword evidence="11 15" id="KW-1133">Transmembrane helix</keyword>
<dbReference type="Pfam" id="PF12729">
    <property type="entry name" value="4HB_MCP_1"/>
    <property type="match status" value="1"/>
</dbReference>
<evidence type="ECO:0000256" key="12">
    <source>
        <dbReference type="ARBA" id="ARBA00023012"/>
    </source>
</evidence>
<keyword evidence="13 15" id="KW-0472">Membrane</keyword>
<dbReference type="AlphaFoldDB" id="A0A1W1HH88"/>
<evidence type="ECO:0000256" key="15">
    <source>
        <dbReference type="SAM" id="Phobius"/>
    </source>
</evidence>
<dbReference type="SUPFAM" id="SSF47384">
    <property type="entry name" value="Homodimeric domain of signal transducing histidine kinase"/>
    <property type="match status" value="1"/>
</dbReference>
<evidence type="ECO:0000256" key="5">
    <source>
        <dbReference type="ARBA" id="ARBA00022553"/>
    </source>
</evidence>
<keyword evidence="8" id="KW-0547">Nucleotide-binding</keyword>
<dbReference type="InterPro" id="IPR024478">
    <property type="entry name" value="HlyB_4HB_MCP"/>
</dbReference>
<dbReference type="InterPro" id="IPR050398">
    <property type="entry name" value="HssS/ArlS-like"/>
</dbReference>
<dbReference type="SMART" id="SM00388">
    <property type="entry name" value="HisKA"/>
    <property type="match status" value="1"/>
</dbReference>
<keyword evidence="9" id="KW-0418">Kinase</keyword>
<dbReference type="RefSeq" id="WP_186441120.1">
    <property type="nucleotide sequence ID" value="NZ_LT828541.1"/>
</dbReference>
<accession>A0A1W1HH88</accession>
<keyword evidence="10" id="KW-0067">ATP-binding</keyword>
<evidence type="ECO:0000259" key="16">
    <source>
        <dbReference type="PROSITE" id="PS50885"/>
    </source>
</evidence>
<feature type="transmembrane region" description="Helical" evidence="15">
    <location>
        <begin position="17"/>
        <end position="39"/>
    </location>
</feature>
<dbReference type="GO" id="GO:0005524">
    <property type="term" value="F:ATP binding"/>
    <property type="evidence" value="ECO:0007669"/>
    <property type="project" value="UniProtKB-KW"/>
</dbReference>
<keyword evidence="18" id="KW-1185">Reference proteome</keyword>
<evidence type="ECO:0000256" key="1">
    <source>
        <dbReference type="ARBA" id="ARBA00000085"/>
    </source>
</evidence>
<evidence type="ECO:0000256" key="8">
    <source>
        <dbReference type="ARBA" id="ARBA00022741"/>
    </source>
</evidence>
<dbReference type="PANTHER" id="PTHR45528">
    <property type="entry name" value="SENSOR HISTIDINE KINASE CPXA"/>
    <property type="match status" value="1"/>
</dbReference>
<evidence type="ECO:0000256" key="11">
    <source>
        <dbReference type="ARBA" id="ARBA00022989"/>
    </source>
</evidence>
<keyword evidence="4" id="KW-1003">Cell membrane</keyword>
<evidence type="ECO:0000313" key="18">
    <source>
        <dbReference type="Proteomes" id="UP000191931"/>
    </source>
</evidence>
<dbReference type="Gene3D" id="1.10.287.130">
    <property type="match status" value="1"/>
</dbReference>
<keyword evidence="14" id="KW-0175">Coiled coil</keyword>
<keyword evidence="6" id="KW-0808">Transferase</keyword>
<evidence type="ECO:0000256" key="6">
    <source>
        <dbReference type="ARBA" id="ARBA00022679"/>
    </source>
</evidence>
<evidence type="ECO:0000256" key="14">
    <source>
        <dbReference type="SAM" id="Coils"/>
    </source>
</evidence>
<comment type="subcellular location">
    <subcellularLocation>
        <location evidence="2">Cell membrane</location>
        <topology evidence="2">Multi-pass membrane protein</topology>
    </subcellularLocation>
</comment>
<dbReference type="Proteomes" id="UP000191931">
    <property type="component" value="Unassembled WGS sequence"/>
</dbReference>
<dbReference type="InterPro" id="IPR036097">
    <property type="entry name" value="HisK_dim/P_sf"/>
</dbReference>
<feature type="domain" description="HAMP" evidence="16">
    <location>
        <begin position="348"/>
        <end position="401"/>
    </location>
</feature>
<proteinExistence type="predicted"/>